<accession>A0ABR7KZQ4</accession>
<organism evidence="3 4">
    <name type="scientific">Actinokineospora xionganensis</name>
    <dbReference type="NCBI Taxonomy" id="2684470"/>
    <lineage>
        <taxon>Bacteria</taxon>
        <taxon>Bacillati</taxon>
        <taxon>Actinomycetota</taxon>
        <taxon>Actinomycetes</taxon>
        <taxon>Pseudonocardiales</taxon>
        <taxon>Pseudonocardiaceae</taxon>
        <taxon>Actinokineospora</taxon>
    </lineage>
</organism>
<dbReference type="EMBL" id="JABVED010000001">
    <property type="protein sequence ID" value="MBC6445918.1"/>
    <property type="molecule type" value="Genomic_DNA"/>
</dbReference>
<dbReference type="Proteomes" id="UP000734823">
    <property type="component" value="Unassembled WGS sequence"/>
</dbReference>
<dbReference type="PANTHER" id="PTHR33677">
    <property type="entry name" value="TRANSCRIPTIONAL REPRESSOR FRMR-RELATED"/>
    <property type="match status" value="1"/>
</dbReference>
<evidence type="ECO:0000313" key="3">
    <source>
        <dbReference type="EMBL" id="MBC6445918.1"/>
    </source>
</evidence>
<dbReference type="Pfam" id="PF02583">
    <property type="entry name" value="Trns_repr_metal"/>
    <property type="match status" value="1"/>
</dbReference>
<dbReference type="InterPro" id="IPR038390">
    <property type="entry name" value="Metal_Tscrpt_repr_sf"/>
</dbReference>
<dbReference type="PANTHER" id="PTHR33677:SF5">
    <property type="entry name" value="TRANSCRIPTIONAL REPRESSOR FRMR"/>
    <property type="match status" value="1"/>
</dbReference>
<reference evidence="3 4" key="1">
    <citation type="submission" date="2020-06" db="EMBL/GenBank/DDBJ databases">
        <title>Actinokineospora xiongansis sp. nov., isolated from soil of Baiyangdian.</title>
        <authorList>
            <person name="Zhang X."/>
        </authorList>
    </citation>
    <scope>NUCLEOTIDE SEQUENCE [LARGE SCALE GENOMIC DNA]</scope>
    <source>
        <strain evidence="3 4">HBU206404</strain>
    </source>
</reference>
<evidence type="ECO:0000256" key="1">
    <source>
        <dbReference type="ARBA" id="ARBA00005428"/>
    </source>
</evidence>
<comment type="similarity">
    <text evidence="1">Belongs to the CsoR family.</text>
</comment>
<evidence type="ECO:0000256" key="2">
    <source>
        <dbReference type="ARBA" id="ARBA00023008"/>
    </source>
</evidence>
<dbReference type="CDD" id="cd10148">
    <property type="entry name" value="CsoR-like_DUF156"/>
    <property type="match status" value="1"/>
</dbReference>
<proteinExistence type="inferred from homology"/>
<keyword evidence="2" id="KW-0186">Copper</keyword>
<name>A0ABR7KZQ4_9PSEU</name>
<protein>
    <submittedName>
        <fullName evidence="3">Metal-sensitive transcriptional regulator</fullName>
    </submittedName>
</protein>
<dbReference type="InterPro" id="IPR003735">
    <property type="entry name" value="Metal_Tscrpt_repr"/>
</dbReference>
<dbReference type="Gene3D" id="1.20.58.1000">
    <property type="entry name" value="Metal-sensitive repressor, helix protomer"/>
    <property type="match status" value="1"/>
</dbReference>
<evidence type="ECO:0000313" key="4">
    <source>
        <dbReference type="Proteomes" id="UP000734823"/>
    </source>
</evidence>
<comment type="caution">
    <text evidence="3">The sequence shown here is derived from an EMBL/GenBank/DDBJ whole genome shotgun (WGS) entry which is preliminary data.</text>
</comment>
<gene>
    <name evidence="3" type="ORF">GPZ80_01875</name>
</gene>
<dbReference type="RefSeq" id="WP_187217979.1">
    <property type="nucleotide sequence ID" value="NZ_JABVED010000001.1"/>
</dbReference>
<keyword evidence="4" id="KW-1185">Reference proteome</keyword>
<sequence length="87" mass="9587">MELNEDVVADVRKRLRRAQGQVGGLIQMMEDGRDCRDVIIQLAAVSRALDRAGFRLIASGLQQCLSDDSAQGTADREQLEKLFLALA</sequence>